<dbReference type="Proteomes" id="UP000251714">
    <property type="component" value="Unassembled WGS sequence"/>
</dbReference>
<accession>A0A365MVC6</accession>
<evidence type="ECO:0000313" key="2">
    <source>
        <dbReference type="Proteomes" id="UP000251714"/>
    </source>
</evidence>
<evidence type="ECO:0008006" key="3">
    <source>
        <dbReference type="Google" id="ProtNLM"/>
    </source>
</evidence>
<gene>
    <name evidence="1" type="ORF">FPRO05_03951</name>
</gene>
<organism evidence="1 2">
    <name type="scientific">Gibberella intermedia</name>
    <name type="common">Bulb rot disease fungus</name>
    <name type="synonym">Fusarium proliferatum</name>
    <dbReference type="NCBI Taxonomy" id="948311"/>
    <lineage>
        <taxon>Eukaryota</taxon>
        <taxon>Fungi</taxon>
        <taxon>Dikarya</taxon>
        <taxon>Ascomycota</taxon>
        <taxon>Pezizomycotina</taxon>
        <taxon>Sordariomycetes</taxon>
        <taxon>Hypocreomycetidae</taxon>
        <taxon>Hypocreales</taxon>
        <taxon>Nectriaceae</taxon>
        <taxon>Fusarium</taxon>
        <taxon>Fusarium fujikuroi species complex</taxon>
    </lineage>
</organism>
<comment type="caution">
    <text evidence="1">The sequence shown here is derived from an EMBL/GenBank/DDBJ whole genome shotgun (WGS) entry which is preliminary data.</text>
</comment>
<reference evidence="1 2" key="1">
    <citation type="submission" date="2017-12" db="EMBL/GenBank/DDBJ databases">
        <title>Genome sequence of the mycotoxigenic crop pathogen Fusarium proliferatum, strain ITEM 2341 from Date Palm.</title>
        <authorList>
            <person name="Almiman B.F."/>
            <person name="Shittu T.A."/>
            <person name="Muthumeenakshi S."/>
            <person name="Baroncelli R."/>
            <person name="Sreenivasaprasada S."/>
        </authorList>
    </citation>
    <scope>NUCLEOTIDE SEQUENCE [LARGE SCALE GENOMIC DNA]</scope>
    <source>
        <strain evidence="1 2">ITEM 2341</strain>
    </source>
</reference>
<sequence>MSDALSVVGSAVGIISLGIQVCQGLVSYLQSFKSQDQEIQDSIKEAQTIVSLFNSLKDVLLRLDQHSARVIAVVDCLNDCEKKLRELQLFLLKLQKSSEPTKNTRQKIKDARHSFAYPFLEGKLLSLRQSLQKLLQNLDLAVNIASLYVFSTSIDPLDAHSCISDLMTQMCHLLHGVNGAVQSQGLHIAQTSDHLLALDKAVAIRFRDAEEILSQFTIAAQDLRQEIVAQTTVAASSLSQMMSRNQHLQEELNERLGRCLEEMYSHGTASPGLTIQYQNVVPQKHSAVFEELSKLHFGFLFRDRDPSGSDIASAVENTKRAILSLYRDGKASPSDRDEYGCNQAEIACGLMTLFYNEP</sequence>
<proteinExistence type="predicted"/>
<dbReference type="AlphaFoldDB" id="A0A365MVC6"/>
<dbReference type="EMBL" id="PKMI01000039">
    <property type="protein sequence ID" value="RBA12501.1"/>
    <property type="molecule type" value="Genomic_DNA"/>
</dbReference>
<name>A0A365MVC6_GIBIN</name>
<evidence type="ECO:0000313" key="1">
    <source>
        <dbReference type="EMBL" id="RBA12501.1"/>
    </source>
</evidence>
<protein>
    <recommendedName>
        <fullName evidence="3">Fungal N-terminal domain-containing protein</fullName>
    </recommendedName>
</protein>